<dbReference type="SMART" id="SM00382">
    <property type="entry name" value="AAA"/>
    <property type="match status" value="1"/>
</dbReference>
<dbReference type="Pfam" id="PF00004">
    <property type="entry name" value="AAA"/>
    <property type="match status" value="1"/>
</dbReference>
<accession>A0AAV3XCB0</accession>
<sequence>MSKTRDIYIEGVPNDVPETEAAILRSRLCRDINAFMDQTRCEDVRIKIFVVGECDEGKSSLVNALLGDQNQRRNSDEKSLEERASQYTVQKPLYNFDDLVLSEAVMDNLLSAVDAIAVESIVYKNWGLNKIQPNPHIVLNFYGSPGTGKTLAAHAIAHRLEKQILLASYADIESKFHGDGPKNLKAIFHAAEQSNAVLFIDEADSLLSKRLTEVTSGSEQAINSMRSQLLICLEQFRGIVIFATNLVENYDKAFETRVRHIYFPMPDEECRREIWRHHLPKQLPLAADVSVEKLAQIEDVCGREIREAVIDAAVRAALQMKKQGKHPTEGVVNLKDLLDAIERKKTERITLSTYKLNQNEEEIVRQKVQAGLCR</sequence>
<dbReference type="SUPFAM" id="SSF52540">
    <property type="entry name" value="P-loop containing nucleoside triphosphate hydrolases"/>
    <property type="match status" value="1"/>
</dbReference>
<feature type="domain" description="AAA+ ATPase" evidence="4">
    <location>
        <begin position="135"/>
        <end position="281"/>
    </location>
</feature>
<dbReference type="InterPro" id="IPR003593">
    <property type="entry name" value="AAA+_ATPase"/>
</dbReference>
<dbReference type="GO" id="GO:0005524">
    <property type="term" value="F:ATP binding"/>
    <property type="evidence" value="ECO:0007669"/>
    <property type="project" value="UniProtKB-KW"/>
</dbReference>
<dbReference type="Proteomes" id="UP001050975">
    <property type="component" value="Unassembled WGS sequence"/>
</dbReference>
<keyword evidence="6" id="KW-1185">Reference proteome</keyword>
<dbReference type="InterPro" id="IPR027417">
    <property type="entry name" value="P-loop_NTPase"/>
</dbReference>
<dbReference type="Gene3D" id="3.40.50.300">
    <property type="entry name" value="P-loop containing nucleotide triphosphate hydrolases"/>
    <property type="match status" value="1"/>
</dbReference>
<organism evidence="5 6">
    <name type="scientific">Microseira wollei NIES-4236</name>
    <dbReference type="NCBI Taxonomy" id="2530354"/>
    <lineage>
        <taxon>Bacteria</taxon>
        <taxon>Bacillati</taxon>
        <taxon>Cyanobacteriota</taxon>
        <taxon>Cyanophyceae</taxon>
        <taxon>Oscillatoriophycideae</taxon>
        <taxon>Aerosakkonematales</taxon>
        <taxon>Aerosakkonemataceae</taxon>
        <taxon>Microseira</taxon>
    </lineage>
</organism>
<evidence type="ECO:0000313" key="6">
    <source>
        <dbReference type="Proteomes" id="UP001050975"/>
    </source>
</evidence>
<dbReference type="CDD" id="cd19481">
    <property type="entry name" value="RecA-like_protease"/>
    <property type="match status" value="1"/>
</dbReference>
<keyword evidence="3" id="KW-0067">ATP-binding</keyword>
<dbReference type="InterPro" id="IPR050221">
    <property type="entry name" value="26S_Proteasome_ATPase"/>
</dbReference>
<dbReference type="EMBL" id="BLAY01000076">
    <property type="protein sequence ID" value="GET39843.1"/>
    <property type="molecule type" value="Genomic_DNA"/>
</dbReference>
<comment type="caution">
    <text evidence="5">The sequence shown here is derived from an EMBL/GenBank/DDBJ whole genome shotgun (WGS) entry which is preliminary data.</text>
</comment>
<dbReference type="Gene3D" id="1.10.8.60">
    <property type="match status" value="1"/>
</dbReference>
<evidence type="ECO:0000256" key="3">
    <source>
        <dbReference type="ARBA" id="ARBA00022840"/>
    </source>
</evidence>
<evidence type="ECO:0000256" key="1">
    <source>
        <dbReference type="ARBA" id="ARBA00006914"/>
    </source>
</evidence>
<dbReference type="InterPro" id="IPR003959">
    <property type="entry name" value="ATPase_AAA_core"/>
</dbReference>
<proteinExistence type="inferred from homology"/>
<evidence type="ECO:0000259" key="4">
    <source>
        <dbReference type="SMART" id="SM00382"/>
    </source>
</evidence>
<dbReference type="PANTHER" id="PTHR23073">
    <property type="entry name" value="26S PROTEASOME REGULATORY SUBUNIT"/>
    <property type="match status" value="1"/>
</dbReference>
<comment type="similarity">
    <text evidence="1">Belongs to the AAA ATPase family.</text>
</comment>
<keyword evidence="2" id="KW-0547">Nucleotide-binding</keyword>
<dbReference type="RefSeq" id="WP_226585476.1">
    <property type="nucleotide sequence ID" value="NZ_BLAY01000076.1"/>
</dbReference>
<evidence type="ECO:0000313" key="5">
    <source>
        <dbReference type="EMBL" id="GET39843.1"/>
    </source>
</evidence>
<dbReference type="GO" id="GO:0016887">
    <property type="term" value="F:ATP hydrolysis activity"/>
    <property type="evidence" value="ECO:0007669"/>
    <property type="project" value="InterPro"/>
</dbReference>
<protein>
    <submittedName>
        <fullName evidence="5">AAA family ATPase</fullName>
    </submittedName>
</protein>
<evidence type="ECO:0000256" key="2">
    <source>
        <dbReference type="ARBA" id="ARBA00022741"/>
    </source>
</evidence>
<gene>
    <name evidence="5" type="ORF">MiSe_46150</name>
</gene>
<dbReference type="AlphaFoldDB" id="A0AAV3XCB0"/>
<name>A0AAV3XCB0_9CYAN</name>
<reference evidence="5" key="1">
    <citation type="submission" date="2019-10" db="EMBL/GenBank/DDBJ databases">
        <title>Draft genome sequece of Microseira wollei NIES-4236.</title>
        <authorList>
            <person name="Yamaguchi H."/>
            <person name="Suzuki S."/>
            <person name="Kawachi M."/>
        </authorList>
    </citation>
    <scope>NUCLEOTIDE SEQUENCE</scope>
    <source>
        <strain evidence="5">NIES-4236</strain>
    </source>
</reference>